<dbReference type="EMBL" id="BNDY01000017">
    <property type="protein sequence ID" value="GHI39904.1"/>
    <property type="molecule type" value="Genomic_DNA"/>
</dbReference>
<protein>
    <recommendedName>
        <fullName evidence="4">Tc1-like transposase DDE domain-containing protein</fullName>
    </recommendedName>
</protein>
<feature type="region of interest" description="Disordered" evidence="1">
    <location>
        <begin position="1"/>
        <end position="51"/>
    </location>
</feature>
<feature type="compositionally biased region" description="Low complexity" evidence="1">
    <location>
        <begin position="12"/>
        <end position="32"/>
    </location>
</feature>
<evidence type="ECO:0000256" key="1">
    <source>
        <dbReference type="SAM" id="MobiDB-lite"/>
    </source>
</evidence>
<accession>A0ABQ3QRK6</accession>
<evidence type="ECO:0000313" key="2">
    <source>
        <dbReference type="EMBL" id="GHI39904.1"/>
    </source>
</evidence>
<evidence type="ECO:0000313" key="3">
    <source>
        <dbReference type="Proteomes" id="UP001050808"/>
    </source>
</evidence>
<sequence length="176" mass="19100">MEGAGPPEVARRPAGAGEARPYPAPAGAGWRADGIGATRGQAERSADWSPVNMPDWTRCWTRVLRRYSERYPLLFRQFVERHANRPTVHQLPPYAPDLNPVEALGTPPPQSRKPRPASPDDLARLARGHSRDPQTKPNTLAGFITETGLTPDLPTRRPDLSTSAAAPGGPSLNGYV</sequence>
<comment type="caution">
    <text evidence="2">The sequence shown here is derived from an EMBL/GenBank/DDBJ whole genome shotgun (WGS) entry which is preliminary data.</text>
</comment>
<gene>
    <name evidence="2" type="ORF">Sviol_43120</name>
</gene>
<organism evidence="2 3">
    <name type="scientific">Streptomyces violascens</name>
    <dbReference type="NCBI Taxonomy" id="67381"/>
    <lineage>
        <taxon>Bacteria</taxon>
        <taxon>Bacillati</taxon>
        <taxon>Actinomycetota</taxon>
        <taxon>Actinomycetes</taxon>
        <taxon>Kitasatosporales</taxon>
        <taxon>Streptomycetaceae</taxon>
        <taxon>Streptomyces</taxon>
    </lineage>
</organism>
<dbReference type="Proteomes" id="UP001050808">
    <property type="component" value="Unassembled WGS sequence"/>
</dbReference>
<name>A0ABQ3QRK6_9ACTN</name>
<proteinExistence type="predicted"/>
<feature type="compositionally biased region" description="Basic and acidic residues" evidence="1">
    <location>
        <begin position="121"/>
        <end position="134"/>
    </location>
</feature>
<reference evidence="2" key="1">
    <citation type="submission" date="2024-05" db="EMBL/GenBank/DDBJ databases">
        <title>Whole genome shotgun sequence of Streptomyces violascens NBRC 12920.</title>
        <authorList>
            <person name="Komaki H."/>
            <person name="Tamura T."/>
        </authorList>
    </citation>
    <scope>NUCLEOTIDE SEQUENCE</scope>
    <source>
        <strain evidence="2">NBRC 12920</strain>
    </source>
</reference>
<keyword evidence="3" id="KW-1185">Reference proteome</keyword>
<feature type="region of interest" description="Disordered" evidence="1">
    <location>
        <begin position="84"/>
        <end position="176"/>
    </location>
</feature>
<evidence type="ECO:0008006" key="4">
    <source>
        <dbReference type="Google" id="ProtNLM"/>
    </source>
</evidence>